<gene>
    <name evidence="1" type="ORF">HPB47_014840</name>
</gene>
<sequence length="415" mass="44554">GGSKDVCGSCSAPFYGRQQYLACSGPCKRRFHCKCINVVEEDYELLMVDGRSSYKCPSCAKRLDETGNKVSDDSVAISPHEQEPSADAVMDGTDAHLLELVVLLCKKIDDLTNVVKTLKVDNESMRLQLSRNSELLRKLCLSGELTPAPSVSSKNFVTALKKPVPSATALKTPVPSSSCHDGSGDGNCASVRPSTAAVADGAANSEHSRTGPVDDEGFITVTRRKRPQPTEGKNTTCKLASVPRPPRLRALFVSRLNPSTTVSDISGVVAATLKGKVWDTQFWRCDRWSTFQGRCQAACWSPDGAQLLCAFSNSPALYAVSFPKPLNPCLGDEEEDSAWIPHSSAGSGSGLPVVDLAEVTLSALSGHSGNIKVGGTVQNMAWDKHGERLAVSFRDHGQYVALFCTRTYPMLEVSP</sequence>
<keyword evidence="2" id="KW-1185">Reference proteome</keyword>
<evidence type="ECO:0000313" key="2">
    <source>
        <dbReference type="Proteomes" id="UP000805193"/>
    </source>
</evidence>
<protein>
    <submittedName>
        <fullName evidence="1">Uncharacterized protein</fullName>
    </submittedName>
</protein>
<dbReference type="Proteomes" id="UP000805193">
    <property type="component" value="Unassembled WGS sequence"/>
</dbReference>
<accession>A0AC60QXE3</accession>
<comment type="caution">
    <text evidence="1">The sequence shown here is derived from an EMBL/GenBank/DDBJ whole genome shotgun (WGS) entry which is preliminary data.</text>
</comment>
<evidence type="ECO:0000313" key="1">
    <source>
        <dbReference type="EMBL" id="KAG0443503.1"/>
    </source>
</evidence>
<reference evidence="1 2" key="1">
    <citation type="journal article" date="2020" name="Cell">
        <title>Large-Scale Comparative Analyses of Tick Genomes Elucidate Their Genetic Diversity and Vector Capacities.</title>
        <authorList>
            <consortium name="Tick Genome and Microbiome Consortium (TIGMIC)"/>
            <person name="Jia N."/>
            <person name="Wang J."/>
            <person name="Shi W."/>
            <person name="Du L."/>
            <person name="Sun Y."/>
            <person name="Zhan W."/>
            <person name="Jiang J.F."/>
            <person name="Wang Q."/>
            <person name="Zhang B."/>
            <person name="Ji P."/>
            <person name="Bell-Sakyi L."/>
            <person name="Cui X.M."/>
            <person name="Yuan T.T."/>
            <person name="Jiang B.G."/>
            <person name="Yang W.F."/>
            <person name="Lam T.T."/>
            <person name="Chang Q.C."/>
            <person name="Ding S.J."/>
            <person name="Wang X.J."/>
            <person name="Zhu J.G."/>
            <person name="Ruan X.D."/>
            <person name="Zhao L."/>
            <person name="Wei J.T."/>
            <person name="Ye R.Z."/>
            <person name="Que T.C."/>
            <person name="Du C.H."/>
            <person name="Zhou Y.H."/>
            <person name="Cheng J.X."/>
            <person name="Dai P.F."/>
            <person name="Guo W.B."/>
            <person name="Han X.H."/>
            <person name="Huang E.J."/>
            <person name="Li L.F."/>
            <person name="Wei W."/>
            <person name="Gao Y.C."/>
            <person name="Liu J.Z."/>
            <person name="Shao H.Z."/>
            <person name="Wang X."/>
            <person name="Wang C.C."/>
            <person name="Yang T.C."/>
            <person name="Huo Q.B."/>
            <person name="Li W."/>
            <person name="Chen H.Y."/>
            <person name="Chen S.E."/>
            <person name="Zhou L.G."/>
            <person name="Ni X.B."/>
            <person name="Tian J.H."/>
            <person name="Sheng Y."/>
            <person name="Liu T."/>
            <person name="Pan Y.S."/>
            <person name="Xia L.Y."/>
            <person name="Li J."/>
            <person name="Zhao F."/>
            <person name="Cao W.C."/>
        </authorList>
    </citation>
    <scope>NUCLEOTIDE SEQUENCE [LARGE SCALE GENOMIC DNA]</scope>
    <source>
        <strain evidence="1">Iper-2018</strain>
    </source>
</reference>
<organism evidence="1 2">
    <name type="scientific">Ixodes persulcatus</name>
    <name type="common">Taiga tick</name>
    <dbReference type="NCBI Taxonomy" id="34615"/>
    <lineage>
        <taxon>Eukaryota</taxon>
        <taxon>Metazoa</taxon>
        <taxon>Ecdysozoa</taxon>
        <taxon>Arthropoda</taxon>
        <taxon>Chelicerata</taxon>
        <taxon>Arachnida</taxon>
        <taxon>Acari</taxon>
        <taxon>Parasitiformes</taxon>
        <taxon>Ixodida</taxon>
        <taxon>Ixodoidea</taxon>
        <taxon>Ixodidae</taxon>
        <taxon>Ixodinae</taxon>
        <taxon>Ixodes</taxon>
    </lineage>
</organism>
<dbReference type="EMBL" id="JABSTQ010003319">
    <property type="protein sequence ID" value="KAG0443503.1"/>
    <property type="molecule type" value="Genomic_DNA"/>
</dbReference>
<proteinExistence type="predicted"/>
<name>A0AC60QXE3_IXOPE</name>
<feature type="non-terminal residue" evidence="1">
    <location>
        <position position="415"/>
    </location>
</feature>
<feature type="non-terminal residue" evidence="1">
    <location>
        <position position="1"/>
    </location>
</feature>